<gene>
    <name evidence="2" type="ORF">DJ90_5651</name>
</gene>
<accession>A0A090ZAR6</accession>
<evidence type="ECO:0000259" key="1">
    <source>
        <dbReference type="Pfam" id="PF12571"/>
    </source>
</evidence>
<dbReference type="OrthoDB" id="8687147at2"/>
<feature type="domain" description="Phage tail fibre protein N-terminal" evidence="1">
    <location>
        <begin position="1"/>
        <end position="116"/>
    </location>
</feature>
<organism evidence="2 3">
    <name type="scientific">Paenibacillus macerans</name>
    <name type="common">Bacillus macerans</name>
    <dbReference type="NCBI Taxonomy" id="44252"/>
    <lineage>
        <taxon>Bacteria</taxon>
        <taxon>Bacillati</taxon>
        <taxon>Bacillota</taxon>
        <taxon>Bacilli</taxon>
        <taxon>Bacillales</taxon>
        <taxon>Paenibacillaceae</taxon>
        <taxon>Paenibacillus</taxon>
    </lineage>
</organism>
<dbReference type="HOGENOM" id="CLU_159118_0_0_9"/>
<protein>
    <submittedName>
        <fullName evidence="2">Phage tail-collar fiber family protein</fullName>
    </submittedName>
</protein>
<evidence type="ECO:0000313" key="3">
    <source>
        <dbReference type="Proteomes" id="UP000029278"/>
    </source>
</evidence>
<dbReference type="GeneID" id="77009435"/>
<dbReference type="RefSeq" id="WP_036625945.1">
    <property type="nucleotide sequence ID" value="NZ_JAKOBR010000029.1"/>
</dbReference>
<dbReference type="Pfam" id="PF12571">
    <property type="entry name" value="Phage_tail_fib"/>
    <property type="match status" value="1"/>
</dbReference>
<dbReference type="InterPro" id="IPR022225">
    <property type="entry name" value="Phage_tail_fibre_N"/>
</dbReference>
<dbReference type="Proteomes" id="UP000029278">
    <property type="component" value="Unassembled WGS sequence"/>
</dbReference>
<keyword evidence="3" id="KW-1185">Reference proteome</keyword>
<dbReference type="EMBL" id="JMQA01000035">
    <property type="protein sequence ID" value="KFN07310.1"/>
    <property type="molecule type" value="Genomic_DNA"/>
</dbReference>
<dbReference type="AlphaFoldDB" id="A0A090ZAR6"/>
<comment type="caution">
    <text evidence="2">The sequence shown here is derived from an EMBL/GenBank/DDBJ whole genome shotgun (WGS) entry which is preliminary data.</text>
</comment>
<evidence type="ECO:0000313" key="2">
    <source>
        <dbReference type="EMBL" id="KFN07310.1"/>
    </source>
</evidence>
<proteinExistence type="predicted"/>
<reference evidence="2 3" key="1">
    <citation type="submission" date="2014-04" db="EMBL/GenBank/DDBJ databases">
        <authorList>
            <person name="Bishop-Lilly K.A."/>
            <person name="Broomall S.M."/>
            <person name="Chain P.S."/>
            <person name="Chertkov O."/>
            <person name="Coyne S.R."/>
            <person name="Daligault H.E."/>
            <person name="Davenport K.W."/>
            <person name="Erkkila T."/>
            <person name="Frey K.G."/>
            <person name="Gibbons H.S."/>
            <person name="Gu W."/>
            <person name="Jaissle J."/>
            <person name="Johnson S.L."/>
            <person name="Koroleva G.I."/>
            <person name="Ladner J.T."/>
            <person name="Lo C.-C."/>
            <person name="Minogue T.D."/>
            <person name="Munk C."/>
            <person name="Palacios G.F."/>
            <person name="Redden C.L."/>
            <person name="Rosenzweig C.N."/>
            <person name="Scholz M.B."/>
            <person name="Teshima H."/>
            <person name="Xu Y."/>
        </authorList>
    </citation>
    <scope>NUCLEOTIDE SEQUENCE [LARGE SCALE GENOMIC DNA]</scope>
    <source>
        <strain evidence="2 3">8244</strain>
    </source>
</reference>
<dbReference type="STRING" id="44252.DJ90_5651"/>
<sequence>MADQVWTVTTAYAREQMARARAEGTALTKVVKMAFGSGGVDQAGNPLPVDGTEQTLKHELLVKDISSYEFIAPATIRYICSLAENELAGAKINELALVDTAGKFTAVRTMTNKEKDADMEFIFEIDDIY</sequence>
<dbReference type="PATRIC" id="fig|44252.3.peg.3885"/>
<name>A0A090ZAR6_PAEMA</name>